<evidence type="ECO:0000256" key="3">
    <source>
        <dbReference type="ARBA" id="ARBA00013236"/>
    </source>
</evidence>
<dbReference type="UniPathway" id="UPA00253">
    <property type="reaction ID" value="UER00457"/>
</dbReference>
<dbReference type="GO" id="GO:0004516">
    <property type="term" value="F:nicotinate phosphoribosyltransferase activity"/>
    <property type="evidence" value="ECO:0007669"/>
    <property type="project" value="UniProtKB-EC"/>
</dbReference>
<evidence type="ECO:0000313" key="11">
    <source>
        <dbReference type="Proteomes" id="UP000515908"/>
    </source>
</evidence>
<reference evidence="10 11" key="1">
    <citation type="submission" date="2020-08" db="EMBL/GenBank/DDBJ databases">
        <authorList>
            <person name="Newling K."/>
            <person name="Davey J."/>
            <person name="Forrester S."/>
        </authorList>
    </citation>
    <scope>NUCLEOTIDE SEQUENCE [LARGE SCALE GENOMIC DNA]</scope>
    <source>
        <strain evidence="11">Crithidia deanei Carvalho (ATCC PRA-265)</strain>
    </source>
</reference>
<evidence type="ECO:0000259" key="9">
    <source>
        <dbReference type="Pfam" id="PF17767"/>
    </source>
</evidence>
<proteinExistence type="inferred from homology"/>
<name>A0A7G2CFG6_9TRYP</name>
<keyword evidence="4" id="KW-0597">Phosphoprotein</keyword>
<dbReference type="InterPro" id="IPR041525">
    <property type="entry name" value="N/Namide_PRibTrfase"/>
</dbReference>
<keyword evidence="6" id="KW-0662">Pyridine nucleotide biosynthesis</keyword>
<organism evidence="10 11">
    <name type="scientific">Angomonas deanei</name>
    <dbReference type="NCBI Taxonomy" id="59799"/>
    <lineage>
        <taxon>Eukaryota</taxon>
        <taxon>Discoba</taxon>
        <taxon>Euglenozoa</taxon>
        <taxon>Kinetoplastea</taxon>
        <taxon>Metakinetoplastina</taxon>
        <taxon>Trypanosomatida</taxon>
        <taxon>Trypanosomatidae</taxon>
        <taxon>Strigomonadinae</taxon>
        <taxon>Angomonas</taxon>
    </lineage>
</organism>
<dbReference type="HAMAP" id="MF_00570">
    <property type="entry name" value="NAPRTase"/>
    <property type="match status" value="1"/>
</dbReference>
<dbReference type="InterPro" id="IPR006406">
    <property type="entry name" value="Nic_PRibTrfase"/>
</dbReference>
<dbReference type="InterPro" id="IPR007229">
    <property type="entry name" value="Nic_PRibTrfase-Fam"/>
</dbReference>
<evidence type="ECO:0000256" key="2">
    <source>
        <dbReference type="ARBA" id="ARBA00010897"/>
    </source>
</evidence>
<dbReference type="Gene3D" id="3.20.140.10">
    <property type="entry name" value="nicotinate phosphoribosyltransferase"/>
    <property type="match status" value="1"/>
</dbReference>
<dbReference type="NCBIfam" id="TIGR01514">
    <property type="entry name" value="NAPRTase"/>
    <property type="match status" value="1"/>
</dbReference>
<dbReference type="GO" id="GO:0016757">
    <property type="term" value="F:glycosyltransferase activity"/>
    <property type="evidence" value="ECO:0007669"/>
    <property type="project" value="UniProtKB-KW"/>
</dbReference>
<gene>
    <name evidence="10" type="ORF">ADEAN_000523700</name>
</gene>
<dbReference type="AlphaFoldDB" id="A0A7G2CFG6"/>
<dbReference type="Proteomes" id="UP000515908">
    <property type="component" value="Chromosome 09"/>
</dbReference>
<comment type="catalytic activity">
    <reaction evidence="7">
        <text>5-phospho-alpha-D-ribose 1-diphosphate + nicotinate + ATP + H2O = nicotinate beta-D-ribonucleotide + ADP + phosphate + diphosphate</text>
        <dbReference type="Rhea" id="RHEA:36163"/>
        <dbReference type="ChEBI" id="CHEBI:15377"/>
        <dbReference type="ChEBI" id="CHEBI:30616"/>
        <dbReference type="ChEBI" id="CHEBI:32544"/>
        <dbReference type="ChEBI" id="CHEBI:33019"/>
        <dbReference type="ChEBI" id="CHEBI:43474"/>
        <dbReference type="ChEBI" id="CHEBI:57502"/>
        <dbReference type="ChEBI" id="CHEBI:58017"/>
        <dbReference type="ChEBI" id="CHEBI:456216"/>
        <dbReference type="EC" id="6.3.4.21"/>
    </reaction>
</comment>
<feature type="domain" description="Nicotinate phosphoribosyltransferase N-terminal" evidence="9">
    <location>
        <begin position="111"/>
        <end position="243"/>
    </location>
</feature>
<dbReference type="EC" id="6.3.4.21" evidence="3"/>
<evidence type="ECO:0000256" key="5">
    <source>
        <dbReference type="ARBA" id="ARBA00022598"/>
    </source>
</evidence>
<dbReference type="Pfam" id="PF04095">
    <property type="entry name" value="NAPRTase"/>
    <property type="match status" value="1"/>
</dbReference>
<dbReference type="SUPFAM" id="SSF54675">
    <property type="entry name" value="Nicotinate/Quinolinate PRTase N-terminal domain-like"/>
    <property type="match status" value="1"/>
</dbReference>
<dbReference type="PANTHER" id="PTHR11098:SF1">
    <property type="entry name" value="NICOTINATE PHOSPHORIBOSYLTRANSFERASE"/>
    <property type="match status" value="1"/>
</dbReference>
<keyword evidence="10" id="KW-0328">Glycosyltransferase</keyword>
<keyword evidence="5" id="KW-0436">Ligase</keyword>
<dbReference type="PANTHER" id="PTHR11098">
    <property type="entry name" value="NICOTINATE PHOSPHORIBOSYLTRANSFERASE"/>
    <property type="match status" value="1"/>
</dbReference>
<dbReference type="InterPro" id="IPR036068">
    <property type="entry name" value="Nicotinate_pribotase-like_C"/>
</dbReference>
<keyword evidence="11" id="KW-1185">Reference proteome</keyword>
<accession>A0A7G2CFG6</accession>
<feature type="domain" description="Nicotinate/nicotinamide phosphoribosyltransferase" evidence="8">
    <location>
        <begin position="282"/>
        <end position="510"/>
    </location>
</feature>
<protein>
    <recommendedName>
        <fullName evidence="3">nicotinate phosphoribosyltransferase</fullName>
        <ecNumber evidence="3">6.3.4.21</ecNumber>
    </recommendedName>
</protein>
<dbReference type="Pfam" id="PF17767">
    <property type="entry name" value="NAPRTase_N"/>
    <property type="match status" value="1"/>
</dbReference>
<dbReference type="GO" id="GO:0005829">
    <property type="term" value="C:cytosol"/>
    <property type="evidence" value="ECO:0007669"/>
    <property type="project" value="TreeGrafter"/>
</dbReference>
<sequence>MYNSNSAKKVNHHALISCFHHSILYFERARGILFSLSRSIHSFPKVYSVTYTKQSKPVLFSHTLTESKSNIFFIISLSHFYRLIKTAVHLYTRTQKLFITMSSEPIITSFLDTDAYKLHMQQAVFHSYRDVVASFEFNCRNKDDYLGVYADEIQEQVNKMRDVFLTKEEYTYLLTLPHFKKDYIEYLKDYRYKPEQVQVTRIPPVLEPESAKFGEDGSKLRISVSGPWVETILWEIPLLAIVSEVAQRRRHPECGVKQAMDSLNTKLEKFFAAHDEEELKHFKVSDFGTRRRFSKAVQEAVVTTLANHPRFKHILVGSSNYDIARRLGIPAVGTQAHEWFQAFQQLSPELSLSQTEALKAWLHEYPFSLGIALTDCITMDAFLNDFNADLANAYQGLRQDSGDPVRWGQKALAHYKRLGIDAKKKVLVFSDGLNLETAVELYNRFKDEVNVMCGIGTQLTCAIDGIRAMNIVLKMVRCQGKPVAKISDSTGKVMCEDDEFVEQLCNAFNVASPVTRATTIRQIPVASP</sequence>
<dbReference type="InterPro" id="IPR040727">
    <property type="entry name" value="NAPRTase_N"/>
</dbReference>
<dbReference type="EMBL" id="LR877153">
    <property type="protein sequence ID" value="CAD2217757.1"/>
    <property type="molecule type" value="Genomic_DNA"/>
</dbReference>
<dbReference type="VEuPathDB" id="TriTrypDB:ADEAN_000523700"/>
<keyword evidence="10" id="KW-0808">Transferase</keyword>
<dbReference type="GO" id="GO:0034355">
    <property type="term" value="P:NAD+ biosynthetic process via the salvage pathway"/>
    <property type="evidence" value="ECO:0007669"/>
    <property type="project" value="TreeGrafter"/>
</dbReference>
<evidence type="ECO:0000256" key="6">
    <source>
        <dbReference type="ARBA" id="ARBA00022642"/>
    </source>
</evidence>
<evidence type="ECO:0000256" key="7">
    <source>
        <dbReference type="ARBA" id="ARBA00048668"/>
    </source>
</evidence>
<evidence type="ECO:0000256" key="1">
    <source>
        <dbReference type="ARBA" id="ARBA00004952"/>
    </source>
</evidence>
<evidence type="ECO:0000259" key="8">
    <source>
        <dbReference type="Pfam" id="PF04095"/>
    </source>
</evidence>
<dbReference type="NCBIfam" id="NF003704">
    <property type="entry name" value="PRK05321.1"/>
    <property type="match status" value="1"/>
</dbReference>
<evidence type="ECO:0000256" key="4">
    <source>
        <dbReference type="ARBA" id="ARBA00022553"/>
    </source>
</evidence>
<comment type="similarity">
    <text evidence="2">Belongs to the NAPRTase family.</text>
</comment>
<comment type="pathway">
    <text evidence="1">Cofactor biosynthesis; NAD(+) biosynthesis; nicotinate D-ribonucleotide from nicotinate: step 1/1.</text>
</comment>
<evidence type="ECO:0000313" key="10">
    <source>
        <dbReference type="EMBL" id="CAD2217757.1"/>
    </source>
</evidence>
<dbReference type="SUPFAM" id="SSF51690">
    <property type="entry name" value="Nicotinate/Quinolinate PRTase C-terminal domain-like"/>
    <property type="match status" value="1"/>
</dbReference>